<reference evidence="5" key="1">
    <citation type="journal article" date="2020" name="Microbiol. Resour. Announc.">
        <title>Draft Genome Sequences of Thiorhodococcus mannitoliphagus and Thiorhodococcus minor, Purple Sulfur Photosynthetic Bacteria in the Gammaproteobacterial Family Chromatiaceae.</title>
        <authorList>
            <person name="Aviles F.A."/>
            <person name="Meyer T.E."/>
            <person name="Kyndt J.A."/>
        </authorList>
    </citation>
    <scope>NUCLEOTIDE SEQUENCE [LARGE SCALE GENOMIC DNA]</scope>
    <source>
        <strain evidence="5">DSM 18266</strain>
    </source>
</reference>
<evidence type="ECO:0000259" key="3">
    <source>
        <dbReference type="PROSITE" id="PS51724"/>
    </source>
</evidence>
<keyword evidence="2" id="KW-1133">Transmembrane helix</keyword>
<feature type="transmembrane region" description="Helical" evidence="2">
    <location>
        <begin position="9"/>
        <end position="27"/>
    </location>
</feature>
<evidence type="ECO:0000313" key="5">
    <source>
        <dbReference type="Proteomes" id="UP000471640"/>
    </source>
</evidence>
<comment type="caution">
    <text evidence="4">The sequence shown here is derived from an EMBL/GenBank/DDBJ whole genome shotgun (WGS) entry which is preliminary data.</text>
</comment>
<evidence type="ECO:0000256" key="1">
    <source>
        <dbReference type="SAM" id="MobiDB-lite"/>
    </source>
</evidence>
<dbReference type="AlphaFoldDB" id="A0A6P1DQI8"/>
<keyword evidence="2" id="KW-0472">Membrane</keyword>
<reference evidence="4 5" key="2">
    <citation type="submission" date="2020-02" db="EMBL/GenBank/DDBJ databases">
        <title>Genome sequences of Thiorhodococcus mannitoliphagus and Thiorhodococcus minor, purple sulfur photosynthetic bacteria in the gammaproteobacterial family, Chromatiaceae.</title>
        <authorList>
            <person name="Aviles F.A."/>
            <person name="Meyer T.E."/>
            <person name="Kyndt J.A."/>
        </authorList>
    </citation>
    <scope>NUCLEOTIDE SEQUENCE [LARGE SCALE GENOMIC DNA]</scope>
    <source>
        <strain evidence="4 5">DSM 18266</strain>
    </source>
</reference>
<proteinExistence type="predicted"/>
<dbReference type="Pfam" id="PF05036">
    <property type="entry name" value="SPOR"/>
    <property type="match status" value="1"/>
</dbReference>
<feature type="compositionally biased region" description="Low complexity" evidence="1">
    <location>
        <begin position="111"/>
        <end position="140"/>
    </location>
</feature>
<feature type="compositionally biased region" description="Pro residues" evidence="1">
    <location>
        <begin position="147"/>
        <end position="161"/>
    </location>
</feature>
<dbReference type="PROSITE" id="PS51724">
    <property type="entry name" value="SPOR"/>
    <property type="match status" value="1"/>
</dbReference>
<dbReference type="PANTHER" id="PTHR38687">
    <property type="entry name" value="CELL DIVISION PROTEIN DEDD-RELATED"/>
    <property type="match status" value="1"/>
</dbReference>
<gene>
    <name evidence="4" type="ORF">G3480_09475</name>
</gene>
<dbReference type="Proteomes" id="UP000471640">
    <property type="component" value="Unassembled WGS sequence"/>
</dbReference>
<dbReference type="InterPro" id="IPR007730">
    <property type="entry name" value="SPOR-like_dom"/>
</dbReference>
<organism evidence="4 5">
    <name type="scientific">Thiorhodococcus mannitoliphagus</name>
    <dbReference type="NCBI Taxonomy" id="329406"/>
    <lineage>
        <taxon>Bacteria</taxon>
        <taxon>Pseudomonadati</taxon>
        <taxon>Pseudomonadota</taxon>
        <taxon>Gammaproteobacteria</taxon>
        <taxon>Chromatiales</taxon>
        <taxon>Chromatiaceae</taxon>
        <taxon>Thiorhodococcus</taxon>
    </lineage>
</organism>
<dbReference type="PANTHER" id="PTHR38687:SF1">
    <property type="entry name" value="CELL DIVISION PROTEIN DEDD"/>
    <property type="match status" value="1"/>
</dbReference>
<accession>A0A6P1DQI8</accession>
<dbReference type="RefSeq" id="WP_164653632.1">
    <property type="nucleotide sequence ID" value="NZ_JAAIJR010000030.1"/>
</dbReference>
<dbReference type="GO" id="GO:0032506">
    <property type="term" value="P:cytokinetic process"/>
    <property type="evidence" value="ECO:0007669"/>
    <property type="project" value="TreeGrafter"/>
</dbReference>
<feature type="region of interest" description="Disordered" evidence="1">
    <location>
        <begin position="43"/>
        <end position="164"/>
    </location>
</feature>
<sequence length="240" mass="25216">MREGAKRRLVGAVVIVALAVIFVPMLFEDESLAPPLSQALLPDEPGFDTPFEADLDIPLSDQSGEDSVTDLGAESAPLDLPPPDSLPRPETDFDGLQPGQIGNTDVPEPAPAESASRASSTERPAAPAVTAAPERAAPTPRAKPEPKPAAPPVPPPPPPAEGVPSWVVQVASLGSSASATNLADKLKAAGFTAFVEKAEVRGKTFYRVRVGPEVNRDAAERAAAMLRQQQKLDTLIQRYP</sequence>
<dbReference type="SUPFAM" id="SSF110997">
    <property type="entry name" value="Sporulation related repeat"/>
    <property type="match status" value="1"/>
</dbReference>
<protein>
    <recommendedName>
        <fullName evidence="3">SPOR domain-containing protein</fullName>
    </recommendedName>
</protein>
<evidence type="ECO:0000256" key="2">
    <source>
        <dbReference type="SAM" id="Phobius"/>
    </source>
</evidence>
<dbReference type="InterPro" id="IPR036680">
    <property type="entry name" value="SPOR-like_sf"/>
</dbReference>
<dbReference type="InterPro" id="IPR052521">
    <property type="entry name" value="Cell_div_SPOR-domain"/>
</dbReference>
<dbReference type="GO" id="GO:0030428">
    <property type="term" value="C:cell septum"/>
    <property type="evidence" value="ECO:0007669"/>
    <property type="project" value="TreeGrafter"/>
</dbReference>
<keyword evidence="2" id="KW-0812">Transmembrane</keyword>
<dbReference type="GO" id="GO:0042834">
    <property type="term" value="F:peptidoglycan binding"/>
    <property type="evidence" value="ECO:0007669"/>
    <property type="project" value="InterPro"/>
</dbReference>
<keyword evidence="5" id="KW-1185">Reference proteome</keyword>
<dbReference type="GO" id="GO:0032153">
    <property type="term" value="C:cell division site"/>
    <property type="evidence" value="ECO:0007669"/>
    <property type="project" value="TreeGrafter"/>
</dbReference>
<name>A0A6P1DQI8_9GAMM</name>
<dbReference type="Gene3D" id="3.30.70.1070">
    <property type="entry name" value="Sporulation related repeat"/>
    <property type="match status" value="1"/>
</dbReference>
<feature type="domain" description="SPOR" evidence="3">
    <location>
        <begin position="160"/>
        <end position="239"/>
    </location>
</feature>
<dbReference type="EMBL" id="JAAIJR010000030">
    <property type="protein sequence ID" value="NEX20537.1"/>
    <property type="molecule type" value="Genomic_DNA"/>
</dbReference>
<evidence type="ECO:0000313" key="4">
    <source>
        <dbReference type="EMBL" id="NEX20537.1"/>
    </source>
</evidence>